<protein>
    <submittedName>
        <fullName evidence="2">Uncharacterized protein</fullName>
    </submittedName>
</protein>
<sequence length="178" mass="20249">MEARANEEKTNKIREVGFYIDMLLALEAGSDNKENERLKQEADKEEEEEETASFSIINPHLENPFEEEYESFGKDGRDSNPLLAPQEKDGGLKILKELEAANAKIGEFRNGSRLQKDELEFKERTILSQEALIKGFKMELKNANDLASKLSSDFEMHNNDTAEAKAETYKGKRSRSTV</sequence>
<dbReference type="AlphaFoldDB" id="A0A978U8A9"/>
<name>A0A978U8A9_ZIZJJ</name>
<proteinExistence type="predicted"/>
<organism evidence="2 3">
    <name type="scientific">Ziziphus jujuba var. spinosa</name>
    <dbReference type="NCBI Taxonomy" id="714518"/>
    <lineage>
        <taxon>Eukaryota</taxon>
        <taxon>Viridiplantae</taxon>
        <taxon>Streptophyta</taxon>
        <taxon>Embryophyta</taxon>
        <taxon>Tracheophyta</taxon>
        <taxon>Spermatophyta</taxon>
        <taxon>Magnoliopsida</taxon>
        <taxon>eudicotyledons</taxon>
        <taxon>Gunneridae</taxon>
        <taxon>Pentapetalae</taxon>
        <taxon>rosids</taxon>
        <taxon>fabids</taxon>
        <taxon>Rosales</taxon>
        <taxon>Rhamnaceae</taxon>
        <taxon>Paliureae</taxon>
        <taxon>Ziziphus</taxon>
    </lineage>
</organism>
<reference evidence="2" key="1">
    <citation type="journal article" date="2021" name="Front. Plant Sci.">
        <title>Chromosome-Scale Genome Assembly for Chinese Sour Jujube and Insights Into Its Genome Evolution and Domestication Signature.</title>
        <authorList>
            <person name="Shen L.-Y."/>
            <person name="Luo H."/>
            <person name="Wang X.-L."/>
            <person name="Wang X.-M."/>
            <person name="Qiu X.-J."/>
            <person name="Liu H."/>
            <person name="Zhou S.-S."/>
            <person name="Jia K.-H."/>
            <person name="Nie S."/>
            <person name="Bao Y.-T."/>
            <person name="Zhang R.-G."/>
            <person name="Yun Q.-Z."/>
            <person name="Chai Y.-H."/>
            <person name="Lu J.-Y."/>
            <person name="Li Y."/>
            <person name="Zhao S.-W."/>
            <person name="Mao J.-F."/>
            <person name="Jia S.-G."/>
            <person name="Mao Y.-M."/>
        </authorList>
    </citation>
    <scope>NUCLEOTIDE SEQUENCE</scope>
    <source>
        <strain evidence="2">AT0</strain>
        <tissue evidence="2">Leaf</tissue>
    </source>
</reference>
<evidence type="ECO:0000256" key="1">
    <source>
        <dbReference type="SAM" id="MobiDB-lite"/>
    </source>
</evidence>
<feature type="compositionally biased region" description="Basic and acidic residues" evidence="1">
    <location>
        <begin position="30"/>
        <end position="42"/>
    </location>
</feature>
<evidence type="ECO:0000313" key="2">
    <source>
        <dbReference type="EMBL" id="KAH7510686.1"/>
    </source>
</evidence>
<accession>A0A978U8A9</accession>
<dbReference type="Proteomes" id="UP000813462">
    <property type="component" value="Unassembled WGS sequence"/>
</dbReference>
<gene>
    <name evidence="2" type="ORF">FEM48_ZijujUnG0099000</name>
</gene>
<comment type="caution">
    <text evidence="2">The sequence shown here is derived from an EMBL/GenBank/DDBJ whole genome shotgun (WGS) entry which is preliminary data.</text>
</comment>
<feature type="region of interest" description="Disordered" evidence="1">
    <location>
        <begin position="30"/>
        <end position="88"/>
    </location>
</feature>
<dbReference type="EMBL" id="JAEACU010000382">
    <property type="protein sequence ID" value="KAH7510686.1"/>
    <property type="molecule type" value="Genomic_DNA"/>
</dbReference>
<evidence type="ECO:0000313" key="3">
    <source>
        <dbReference type="Proteomes" id="UP000813462"/>
    </source>
</evidence>